<evidence type="ECO:0000256" key="1">
    <source>
        <dbReference type="SAM" id="MobiDB-lite"/>
    </source>
</evidence>
<dbReference type="EMBL" id="JADLRE010000001">
    <property type="protein sequence ID" value="MBF6223528.1"/>
    <property type="molecule type" value="Genomic_DNA"/>
</dbReference>
<comment type="caution">
    <text evidence="3">The sequence shown here is derived from an EMBL/GenBank/DDBJ whole genome shotgun (WGS) entry which is preliminary data.</text>
</comment>
<dbReference type="Proteomes" id="UP000807309">
    <property type="component" value="Unassembled WGS sequence"/>
</dbReference>
<protein>
    <submittedName>
        <fullName evidence="3">DUF1707 domain-containing protein</fullName>
    </submittedName>
</protein>
<feature type="region of interest" description="Disordered" evidence="1">
    <location>
        <begin position="1"/>
        <end position="23"/>
    </location>
</feature>
<name>A0ABS0C4Y6_9NOCA</name>
<dbReference type="InterPro" id="IPR012551">
    <property type="entry name" value="DUF1707_SHOCT-like"/>
</dbReference>
<evidence type="ECO:0000313" key="3">
    <source>
        <dbReference type="EMBL" id="MBF6223528.1"/>
    </source>
</evidence>
<keyword evidence="4" id="KW-1185">Reference proteome</keyword>
<sequence>MRRAGSGGSYPAHTRARDADRATTRELLDRARADGQLSEEEHDALTELAARTATAVRAESFGELDALIGDLQIPEELVNAPWSEWTGVVPGAGSRRSRPSSRLW</sequence>
<dbReference type="Pfam" id="PF08044">
    <property type="entry name" value="DUF1707"/>
    <property type="match status" value="1"/>
</dbReference>
<gene>
    <name evidence="3" type="ORF">IU470_00085</name>
</gene>
<reference evidence="3 4" key="1">
    <citation type="submission" date="2020-10" db="EMBL/GenBank/DDBJ databases">
        <title>Identification of Nocardia species via Next-generation sequencing and recognition of intraspecies genetic diversity.</title>
        <authorList>
            <person name="Li P."/>
            <person name="Li P."/>
            <person name="Lu B."/>
        </authorList>
    </citation>
    <scope>NUCLEOTIDE SEQUENCE [LARGE SCALE GENOMIC DNA]</scope>
    <source>
        <strain evidence="3 4">N-11</strain>
    </source>
</reference>
<proteinExistence type="predicted"/>
<evidence type="ECO:0000259" key="2">
    <source>
        <dbReference type="Pfam" id="PF08044"/>
    </source>
</evidence>
<accession>A0ABS0C4Y6</accession>
<organism evidence="3 4">
    <name type="scientific">Nocardia abscessus</name>
    <dbReference type="NCBI Taxonomy" id="120957"/>
    <lineage>
        <taxon>Bacteria</taxon>
        <taxon>Bacillati</taxon>
        <taxon>Actinomycetota</taxon>
        <taxon>Actinomycetes</taxon>
        <taxon>Mycobacteriales</taxon>
        <taxon>Nocardiaceae</taxon>
        <taxon>Nocardia</taxon>
    </lineage>
</organism>
<evidence type="ECO:0000313" key="4">
    <source>
        <dbReference type="Proteomes" id="UP000807309"/>
    </source>
</evidence>
<feature type="domain" description="DUF1707" evidence="2">
    <location>
        <begin position="14"/>
        <end position="72"/>
    </location>
</feature>